<organism evidence="1 2">
    <name type="scientific">Catenuloplanes niger</name>
    <dbReference type="NCBI Taxonomy" id="587534"/>
    <lineage>
        <taxon>Bacteria</taxon>
        <taxon>Bacillati</taxon>
        <taxon>Actinomycetota</taxon>
        <taxon>Actinomycetes</taxon>
        <taxon>Micromonosporales</taxon>
        <taxon>Micromonosporaceae</taxon>
        <taxon>Catenuloplanes</taxon>
    </lineage>
</organism>
<evidence type="ECO:0000313" key="1">
    <source>
        <dbReference type="EMBL" id="MDR7324170.1"/>
    </source>
</evidence>
<keyword evidence="2" id="KW-1185">Reference proteome</keyword>
<dbReference type="EMBL" id="JAVDYC010000001">
    <property type="protein sequence ID" value="MDR7324170.1"/>
    <property type="molecule type" value="Genomic_DNA"/>
</dbReference>
<comment type="caution">
    <text evidence="1">The sequence shown here is derived from an EMBL/GenBank/DDBJ whole genome shotgun (WGS) entry which is preliminary data.</text>
</comment>
<evidence type="ECO:0000313" key="2">
    <source>
        <dbReference type="Proteomes" id="UP001183629"/>
    </source>
</evidence>
<sequence length="310" mass="34320">MTEVDLADLIKELDQTAKDEFASGPEVVDKGHNLDIDDLPIQARRWHRVTDAVAVVADLKNSTRLGTGKHAKSTASIYQASTGGVVRIFDEFDADFLSIQGDGAFALFWGDKRYERALCAGITIKTFSLKLVKRLEDRWPNDEEIPKTGYKVGIAASRLLVKRVGTPRNPNQQEPIWPGKAVNYAAKAAQGVDRHFMAVTGTVWDEVSKNEFLTYSCPCGDGPSPTIWEDHTIDRLPDGDPDAEGRKLSSQWCETHGEEFCAAILRGNKKRVEVNSAKMKEVANNLRSAISLTAEQKRTALRARRSGMGF</sequence>
<protein>
    <submittedName>
        <fullName evidence="1">Class 3 adenylate cyclase</fullName>
    </submittedName>
</protein>
<dbReference type="InterPro" id="IPR029787">
    <property type="entry name" value="Nucleotide_cyclase"/>
</dbReference>
<dbReference type="SUPFAM" id="SSF55073">
    <property type="entry name" value="Nucleotide cyclase"/>
    <property type="match status" value="1"/>
</dbReference>
<accession>A0AAE3ZSU1</accession>
<dbReference type="Proteomes" id="UP001183629">
    <property type="component" value="Unassembled WGS sequence"/>
</dbReference>
<gene>
    <name evidence="1" type="ORF">J2S44_004420</name>
</gene>
<proteinExistence type="predicted"/>
<reference evidence="1 2" key="1">
    <citation type="submission" date="2023-07" db="EMBL/GenBank/DDBJ databases">
        <title>Sequencing the genomes of 1000 actinobacteria strains.</title>
        <authorList>
            <person name="Klenk H.-P."/>
        </authorList>
    </citation>
    <scope>NUCLEOTIDE SEQUENCE [LARGE SCALE GENOMIC DNA]</scope>
    <source>
        <strain evidence="1 2">DSM 44711</strain>
    </source>
</reference>
<dbReference type="RefSeq" id="WP_310417168.1">
    <property type="nucleotide sequence ID" value="NZ_JAVDYC010000001.1"/>
</dbReference>
<dbReference type="AlphaFoldDB" id="A0AAE3ZSU1"/>
<name>A0AAE3ZSU1_9ACTN</name>
<dbReference type="Gene3D" id="3.30.70.1230">
    <property type="entry name" value="Nucleotide cyclase"/>
    <property type="match status" value="1"/>
</dbReference>